<protein>
    <submittedName>
        <fullName evidence="4">FMN-binding protein</fullName>
    </submittedName>
</protein>
<proteinExistence type="predicted"/>
<dbReference type="GO" id="GO:0010181">
    <property type="term" value="F:FMN binding"/>
    <property type="evidence" value="ECO:0007669"/>
    <property type="project" value="InterPro"/>
</dbReference>
<dbReference type="InterPro" id="IPR007329">
    <property type="entry name" value="FMN-bd"/>
</dbReference>
<keyword evidence="2" id="KW-0732">Signal</keyword>
<feature type="domain" description="FMN-binding" evidence="3">
    <location>
        <begin position="142"/>
        <end position="218"/>
    </location>
</feature>
<evidence type="ECO:0000259" key="3">
    <source>
        <dbReference type="SMART" id="SM00900"/>
    </source>
</evidence>
<dbReference type="Proteomes" id="UP000468735">
    <property type="component" value="Unassembled WGS sequence"/>
</dbReference>
<keyword evidence="5" id="KW-1185">Reference proteome</keyword>
<dbReference type="AlphaFoldDB" id="A0A6H9YP97"/>
<feature type="signal peptide" evidence="2">
    <location>
        <begin position="1"/>
        <end position="27"/>
    </location>
</feature>
<feature type="chain" id="PRO_5026081210" evidence="2">
    <location>
        <begin position="28"/>
        <end position="220"/>
    </location>
</feature>
<dbReference type="SMART" id="SM00900">
    <property type="entry name" value="FMN_bind"/>
    <property type="match status" value="1"/>
</dbReference>
<feature type="compositionally biased region" description="Low complexity" evidence="1">
    <location>
        <begin position="43"/>
        <end position="71"/>
    </location>
</feature>
<dbReference type="GO" id="GO:0016020">
    <property type="term" value="C:membrane"/>
    <property type="evidence" value="ECO:0007669"/>
    <property type="project" value="InterPro"/>
</dbReference>
<evidence type="ECO:0000313" key="4">
    <source>
        <dbReference type="EMBL" id="KAB2348025.1"/>
    </source>
</evidence>
<dbReference type="Gene3D" id="3.90.1010.20">
    <property type="match status" value="1"/>
</dbReference>
<comment type="caution">
    <text evidence="4">The sequence shown here is derived from an EMBL/GenBank/DDBJ whole genome shotgun (WGS) entry which is preliminary data.</text>
</comment>
<sequence length="220" mass="20397">MRRTTAAIAGTLSGAALLLAAKYGADASSTASGQAVGQTGDLAPPGSSAAQPPGNAQGGANPPGNGNAASGNGNGNGNGNGAAGNGAAGNGAAGNGAAGNGAAGNGATGNGATGNGAAGNGAVRAANGLKDGVFRGNTVRNQYGPIQVTIQVAAGRVTNLTATHATTPATTAQVNGRAIPLLRQAALTSQSARVDTVSGATFTSGSFAASLQSAFTAARA</sequence>
<accession>A0A6H9YP97</accession>
<dbReference type="EMBL" id="WBMT01000008">
    <property type="protein sequence ID" value="KAB2348025.1"/>
    <property type="molecule type" value="Genomic_DNA"/>
</dbReference>
<evidence type="ECO:0000256" key="2">
    <source>
        <dbReference type="SAM" id="SignalP"/>
    </source>
</evidence>
<evidence type="ECO:0000313" key="5">
    <source>
        <dbReference type="Proteomes" id="UP000468735"/>
    </source>
</evidence>
<feature type="region of interest" description="Disordered" evidence="1">
    <location>
        <begin position="30"/>
        <end position="73"/>
    </location>
</feature>
<dbReference type="OrthoDB" id="8099475at2"/>
<organism evidence="4 5">
    <name type="scientific">Actinomadura rudentiformis</name>
    <dbReference type="NCBI Taxonomy" id="359158"/>
    <lineage>
        <taxon>Bacteria</taxon>
        <taxon>Bacillati</taxon>
        <taxon>Actinomycetota</taxon>
        <taxon>Actinomycetes</taxon>
        <taxon>Streptosporangiales</taxon>
        <taxon>Thermomonosporaceae</taxon>
        <taxon>Actinomadura</taxon>
    </lineage>
</organism>
<reference evidence="4 5" key="1">
    <citation type="submission" date="2019-09" db="EMBL/GenBank/DDBJ databases">
        <title>Actinomadura physcomitrii sp. nov., a novel actinomycete isolated from moss [Physcomitrium sphaericum (Ludw) Fuernr].</title>
        <authorList>
            <person name="Zhuang X."/>
            <person name="Liu C."/>
        </authorList>
    </citation>
    <scope>NUCLEOTIDE SEQUENCE [LARGE SCALE GENOMIC DNA]</scope>
    <source>
        <strain evidence="4 5">HMC1</strain>
    </source>
</reference>
<name>A0A6H9YP97_9ACTN</name>
<gene>
    <name evidence="4" type="ORF">F8566_19350</name>
</gene>
<evidence type="ECO:0000256" key="1">
    <source>
        <dbReference type="SAM" id="MobiDB-lite"/>
    </source>
</evidence>
<dbReference type="Pfam" id="PF04205">
    <property type="entry name" value="FMN_bind"/>
    <property type="match status" value="1"/>
</dbReference>